<feature type="compositionally biased region" description="Polar residues" evidence="1">
    <location>
        <begin position="156"/>
        <end position="167"/>
    </location>
</feature>
<feature type="compositionally biased region" description="Polar residues" evidence="1">
    <location>
        <begin position="85"/>
        <end position="97"/>
    </location>
</feature>
<dbReference type="Proteomes" id="UP000799776">
    <property type="component" value="Unassembled WGS sequence"/>
</dbReference>
<feature type="region of interest" description="Disordered" evidence="1">
    <location>
        <begin position="1"/>
        <end position="230"/>
    </location>
</feature>
<keyword evidence="3" id="KW-1185">Reference proteome</keyword>
<reference evidence="2" key="1">
    <citation type="journal article" date="2020" name="Stud. Mycol.">
        <title>101 Dothideomycetes genomes: a test case for predicting lifestyles and emergence of pathogens.</title>
        <authorList>
            <person name="Haridas S."/>
            <person name="Albert R."/>
            <person name="Binder M."/>
            <person name="Bloem J."/>
            <person name="Labutti K."/>
            <person name="Salamov A."/>
            <person name="Andreopoulos B."/>
            <person name="Baker S."/>
            <person name="Barry K."/>
            <person name="Bills G."/>
            <person name="Bluhm B."/>
            <person name="Cannon C."/>
            <person name="Castanera R."/>
            <person name="Culley D."/>
            <person name="Daum C."/>
            <person name="Ezra D."/>
            <person name="Gonzalez J."/>
            <person name="Henrissat B."/>
            <person name="Kuo A."/>
            <person name="Liang C."/>
            <person name="Lipzen A."/>
            <person name="Lutzoni F."/>
            <person name="Magnuson J."/>
            <person name="Mondo S."/>
            <person name="Nolan M."/>
            <person name="Ohm R."/>
            <person name="Pangilinan J."/>
            <person name="Park H.-J."/>
            <person name="Ramirez L."/>
            <person name="Alfaro M."/>
            <person name="Sun H."/>
            <person name="Tritt A."/>
            <person name="Yoshinaga Y."/>
            <person name="Zwiers L.-H."/>
            <person name="Turgeon B."/>
            <person name="Goodwin S."/>
            <person name="Spatafora J."/>
            <person name="Crous P."/>
            <person name="Grigoriev I."/>
        </authorList>
    </citation>
    <scope>NUCLEOTIDE SEQUENCE</scope>
    <source>
        <strain evidence="2">CBS 121410</strain>
    </source>
</reference>
<gene>
    <name evidence="2" type="ORF">K490DRAFT_59368</name>
</gene>
<feature type="compositionally biased region" description="Basic and acidic residues" evidence="1">
    <location>
        <begin position="50"/>
        <end position="59"/>
    </location>
</feature>
<dbReference type="AlphaFoldDB" id="A0A9P4HQC9"/>
<proteinExistence type="predicted"/>
<evidence type="ECO:0000313" key="3">
    <source>
        <dbReference type="Proteomes" id="UP000799776"/>
    </source>
</evidence>
<comment type="caution">
    <text evidence="2">The sequence shown here is derived from an EMBL/GenBank/DDBJ whole genome shotgun (WGS) entry which is preliminary data.</text>
</comment>
<evidence type="ECO:0000256" key="1">
    <source>
        <dbReference type="SAM" id="MobiDB-lite"/>
    </source>
</evidence>
<accession>A0A9P4HQC9</accession>
<feature type="compositionally biased region" description="Low complexity" evidence="1">
    <location>
        <begin position="40"/>
        <end position="49"/>
    </location>
</feature>
<protein>
    <submittedName>
        <fullName evidence="2">Uncharacterized protein</fullName>
    </submittedName>
</protein>
<feature type="compositionally biased region" description="Basic residues" evidence="1">
    <location>
        <begin position="205"/>
        <end position="214"/>
    </location>
</feature>
<feature type="compositionally biased region" description="Low complexity" evidence="1">
    <location>
        <begin position="98"/>
        <end position="124"/>
    </location>
</feature>
<feature type="compositionally biased region" description="Low complexity" evidence="1">
    <location>
        <begin position="140"/>
        <end position="149"/>
    </location>
</feature>
<dbReference type="EMBL" id="ML978738">
    <property type="protein sequence ID" value="KAF2084732.1"/>
    <property type="molecule type" value="Genomic_DNA"/>
</dbReference>
<name>A0A9P4HQC9_9PEZI</name>
<sequence length="254" mass="27512">MSCLKTPHLPATPPAESVEDDPLDDSGNQYKNSEHGAGLNNSNKHTTNTSKDHNDKHNTSEAITNESIKPSFHSKNSKDVKTDNNKTNTVACNAGNETTSKTHTTPKPTTAANPPPNTATAYNNSMNHIAPDPIPPLPTTPNTSNNKNTIAHHPHSTNPTAHNNPNPYAQIFNPPPPSNSHPYDNPDANSRDATLSRIPPPLIRQRQRVRHRHPAGSAPRPRLGRGSARADDVGALDRMYGYGEEVIGGDVWVE</sequence>
<organism evidence="2 3">
    <name type="scientific">Saccharata proteae CBS 121410</name>
    <dbReference type="NCBI Taxonomy" id="1314787"/>
    <lineage>
        <taxon>Eukaryota</taxon>
        <taxon>Fungi</taxon>
        <taxon>Dikarya</taxon>
        <taxon>Ascomycota</taxon>
        <taxon>Pezizomycotina</taxon>
        <taxon>Dothideomycetes</taxon>
        <taxon>Dothideomycetes incertae sedis</taxon>
        <taxon>Botryosphaeriales</taxon>
        <taxon>Saccharataceae</taxon>
        <taxon>Saccharata</taxon>
    </lineage>
</organism>
<evidence type="ECO:0000313" key="2">
    <source>
        <dbReference type="EMBL" id="KAF2084732.1"/>
    </source>
</evidence>